<feature type="domain" description="AB hydrolase-1" evidence="12">
    <location>
        <begin position="38"/>
        <end position="298"/>
    </location>
</feature>
<comment type="caution">
    <text evidence="13">The sequence shown here is derived from an EMBL/GenBank/DDBJ whole genome shotgun (WGS) entry which is preliminary data.</text>
</comment>
<dbReference type="InterPro" id="IPR002410">
    <property type="entry name" value="Peptidase_S33"/>
</dbReference>
<dbReference type="PIRSF" id="PIRSF006431">
    <property type="entry name" value="Pept_S33"/>
    <property type="match status" value="1"/>
</dbReference>
<dbReference type="RefSeq" id="WP_196395067.1">
    <property type="nucleotide sequence ID" value="NZ_JADNYM010000002.1"/>
</dbReference>
<gene>
    <name evidence="13" type="primary">pip</name>
    <name evidence="13" type="ORF">IV500_01525</name>
</gene>
<dbReference type="InterPro" id="IPR005944">
    <property type="entry name" value="Pro_iminopeptidase"/>
</dbReference>
<evidence type="ECO:0000256" key="10">
    <source>
        <dbReference type="RuleBase" id="RU003421"/>
    </source>
</evidence>
<evidence type="ECO:0000256" key="6">
    <source>
        <dbReference type="ARBA" id="ARBA00022670"/>
    </source>
</evidence>
<evidence type="ECO:0000256" key="9">
    <source>
        <dbReference type="PIRSR" id="PIRSR006431-1"/>
    </source>
</evidence>
<feature type="active site" description="Nucleophile" evidence="9">
    <location>
        <position position="115"/>
    </location>
</feature>
<accession>A0A931G484</accession>
<feature type="active site" evidence="9">
    <location>
        <position position="270"/>
    </location>
</feature>
<feature type="compositionally biased region" description="Polar residues" evidence="11">
    <location>
        <begin position="328"/>
        <end position="337"/>
    </location>
</feature>
<protein>
    <recommendedName>
        <fullName evidence="8 10">Proline iminopeptidase</fullName>
        <shortName evidence="8">PIP</shortName>
        <ecNumber evidence="8 10">3.4.11.5</ecNumber>
    </recommendedName>
    <alternativeName>
        <fullName evidence="8">Prolyl aminopeptidase</fullName>
    </alternativeName>
</protein>
<evidence type="ECO:0000259" key="12">
    <source>
        <dbReference type="Pfam" id="PF00561"/>
    </source>
</evidence>
<evidence type="ECO:0000256" key="2">
    <source>
        <dbReference type="ARBA" id="ARBA00004496"/>
    </source>
</evidence>
<dbReference type="AlphaFoldDB" id="A0A931G484"/>
<sequence>MTDRYPALEPYGSGFLEVGDANTLYWETSGNPDGLPAVYLHGGPGGGSSAGARRYFDPRAYRIVLFDQRGCGRSRPQAGNPDVDLTTNTTTALVDDIEALRKHLGIDRWVVYGVSWGVTLGLVYAQAHPERVLAMVLGAVTSGSRRETDWITRDIGRVFPREWQAFTDAVPAVERNGDLSAAYARLLADPDPAVRTAAAKAWCAWEDTHVSLMPGWQPNPRYADPSFQSVFARLVTHYWSHGCFLIDGQVVAGMPLLAGIPAVLIHGRYDVSGPADVAWRLHRLWPGSRLELLDDAGHGGGSFAQRITAALDGFRRQQPKISGRRPPTRTQQELTND</sequence>
<feature type="active site" description="Proton donor" evidence="9">
    <location>
        <position position="298"/>
    </location>
</feature>
<dbReference type="GO" id="GO:0006508">
    <property type="term" value="P:proteolysis"/>
    <property type="evidence" value="ECO:0007669"/>
    <property type="project" value="UniProtKB-KW"/>
</dbReference>
<comment type="catalytic activity">
    <reaction evidence="1 8 10">
        <text>Release of N-terminal proline from a peptide.</text>
        <dbReference type="EC" id="3.4.11.5"/>
    </reaction>
</comment>
<dbReference type="Pfam" id="PF00561">
    <property type="entry name" value="Abhydrolase_1"/>
    <property type="match status" value="1"/>
</dbReference>
<keyword evidence="7 8" id="KW-0378">Hydrolase</keyword>
<dbReference type="InterPro" id="IPR000073">
    <property type="entry name" value="AB_hydrolase_1"/>
</dbReference>
<reference evidence="13 14" key="1">
    <citation type="submission" date="2020-11" db="EMBL/GenBank/DDBJ databases">
        <title>Arthrobacter antarcticus sp. nov., isolated from Antarctic Soil.</title>
        <authorList>
            <person name="Li J."/>
        </authorList>
    </citation>
    <scope>NUCLEOTIDE SEQUENCE [LARGE SCALE GENOMIC DNA]</scope>
    <source>
        <strain evidence="13 14">Z1-20</strain>
    </source>
</reference>
<evidence type="ECO:0000256" key="11">
    <source>
        <dbReference type="SAM" id="MobiDB-lite"/>
    </source>
</evidence>
<keyword evidence="5 8" id="KW-0963">Cytoplasm</keyword>
<dbReference type="Proteomes" id="UP000655366">
    <property type="component" value="Unassembled WGS sequence"/>
</dbReference>
<proteinExistence type="inferred from homology"/>
<dbReference type="PANTHER" id="PTHR43722">
    <property type="entry name" value="PROLINE IMINOPEPTIDASE"/>
    <property type="match status" value="1"/>
</dbReference>
<evidence type="ECO:0000256" key="5">
    <source>
        <dbReference type="ARBA" id="ARBA00022490"/>
    </source>
</evidence>
<dbReference type="GO" id="GO:0005737">
    <property type="term" value="C:cytoplasm"/>
    <property type="evidence" value="ECO:0007669"/>
    <property type="project" value="UniProtKB-SubCell"/>
</dbReference>
<dbReference type="PRINTS" id="PR00793">
    <property type="entry name" value="PROAMNOPTASE"/>
</dbReference>
<evidence type="ECO:0000256" key="1">
    <source>
        <dbReference type="ARBA" id="ARBA00001585"/>
    </source>
</evidence>
<dbReference type="EC" id="3.4.11.5" evidence="8 10"/>
<dbReference type="SUPFAM" id="SSF53474">
    <property type="entry name" value="alpha/beta-Hydrolases"/>
    <property type="match status" value="1"/>
</dbReference>
<keyword evidence="6 8" id="KW-0645">Protease</keyword>
<dbReference type="PANTHER" id="PTHR43722:SF1">
    <property type="entry name" value="PROLINE IMINOPEPTIDASE"/>
    <property type="match status" value="1"/>
</dbReference>
<dbReference type="InterPro" id="IPR029058">
    <property type="entry name" value="AB_hydrolase_fold"/>
</dbReference>
<evidence type="ECO:0000256" key="4">
    <source>
        <dbReference type="ARBA" id="ARBA00022438"/>
    </source>
</evidence>
<keyword evidence="14" id="KW-1185">Reference proteome</keyword>
<evidence type="ECO:0000256" key="7">
    <source>
        <dbReference type="ARBA" id="ARBA00022801"/>
    </source>
</evidence>
<organism evidence="13 14">
    <name type="scientific">Arthrobacter terrae</name>
    <dbReference type="NCBI Taxonomy" id="2935737"/>
    <lineage>
        <taxon>Bacteria</taxon>
        <taxon>Bacillati</taxon>
        <taxon>Actinomycetota</taxon>
        <taxon>Actinomycetes</taxon>
        <taxon>Micrococcales</taxon>
        <taxon>Micrococcaceae</taxon>
        <taxon>Arthrobacter</taxon>
    </lineage>
</organism>
<dbReference type="NCBIfam" id="TIGR01249">
    <property type="entry name" value="pro_imino_pep_1"/>
    <property type="match status" value="1"/>
</dbReference>
<evidence type="ECO:0000256" key="3">
    <source>
        <dbReference type="ARBA" id="ARBA00010088"/>
    </source>
</evidence>
<evidence type="ECO:0000313" key="13">
    <source>
        <dbReference type="EMBL" id="MBG0738115.1"/>
    </source>
</evidence>
<dbReference type="GO" id="GO:0004177">
    <property type="term" value="F:aminopeptidase activity"/>
    <property type="evidence" value="ECO:0007669"/>
    <property type="project" value="UniProtKB-UniRule"/>
</dbReference>
<comment type="subcellular location">
    <subcellularLocation>
        <location evidence="2 8">Cytoplasm</location>
    </subcellularLocation>
</comment>
<evidence type="ECO:0000256" key="8">
    <source>
        <dbReference type="PIRNR" id="PIRNR006431"/>
    </source>
</evidence>
<dbReference type="Gene3D" id="3.40.50.1820">
    <property type="entry name" value="alpha/beta hydrolase"/>
    <property type="match status" value="1"/>
</dbReference>
<comment type="similarity">
    <text evidence="3 8 10">Belongs to the peptidase S33 family.</text>
</comment>
<feature type="region of interest" description="Disordered" evidence="11">
    <location>
        <begin position="316"/>
        <end position="337"/>
    </location>
</feature>
<name>A0A931G484_9MICC</name>
<evidence type="ECO:0000313" key="14">
    <source>
        <dbReference type="Proteomes" id="UP000655366"/>
    </source>
</evidence>
<dbReference type="EMBL" id="JADNYM010000002">
    <property type="protein sequence ID" value="MBG0738115.1"/>
    <property type="molecule type" value="Genomic_DNA"/>
</dbReference>
<keyword evidence="4 8" id="KW-0031">Aminopeptidase</keyword>